<comment type="subcellular location">
    <subcellularLocation>
        <location evidence="1">Membrane</location>
        <topology evidence="1">Multi-pass membrane protein</topology>
    </subcellularLocation>
</comment>
<dbReference type="Pfam" id="PF00571">
    <property type="entry name" value="CBS"/>
    <property type="match status" value="2"/>
</dbReference>
<keyword evidence="2 8" id="KW-0812">Transmembrane</keyword>
<evidence type="ECO:0000256" key="3">
    <source>
        <dbReference type="ARBA" id="ARBA00022737"/>
    </source>
</evidence>
<dbReference type="SMART" id="SM01091">
    <property type="entry name" value="CorC_HlyC"/>
    <property type="match status" value="1"/>
</dbReference>
<comment type="caution">
    <text evidence="12">The sequence shown here is derived from an EMBL/GenBank/DDBJ whole genome shotgun (WGS) entry which is preliminary data.</text>
</comment>
<keyword evidence="5 7" id="KW-0129">CBS domain</keyword>
<dbReference type="InterPro" id="IPR046342">
    <property type="entry name" value="CBS_dom_sf"/>
</dbReference>
<organism evidence="12 13">
    <name type="scientific">Trichloromonas acetexigens</name>
    <dbReference type="NCBI Taxonomy" id="38815"/>
    <lineage>
        <taxon>Bacteria</taxon>
        <taxon>Pseudomonadati</taxon>
        <taxon>Thermodesulfobacteriota</taxon>
        <taxon>Desulfuromonadia</taxon>
        <taxon>Desulfuromonadales</taxon>
        <taxon>Trichloromonadaceae</taxon>
        <taxon>Trichloromonas</taxon>
    </lineage>
</organism>
<evidence type="ECO:0000259" key="10">
    <source>
        <dbReference type="PROSITE" id="PS51371"/>
    </source>
</evidence>
<reference evidence="12 13" key="1">
    <citation type="submission" date="2019-07" db="EMBL/GenBank/DDBJ databases">
        <title>Insights of Desulfuromonas acetexigens electromicrobiology.</title>
        <authorList>
            <person name="Katuri K."/>
            <person name="Sapireddy V."/>
            <person name="Shaw D.R."/>
            <person name="Saikaly P."/>
        </authorList>
    </citation>
    <scope>NUCLEOTIDE SEQUENCE [LARGE SCALE GENOMIC DNA]</scope>
    <source>
        <strain evidence="12 13">2873</strain>
    </source>
</reference>
<evidence type="ECO:0000256" key="4">
    <source>
        <dbReference type="ARBA" id="ARBA00022989"/>
    </source>
</evidence>
<evidence type="ECO:0000256" key="7">
    <source>
        <dbReference type="PROSITE-ProRule" id="PRU00703"/>
    </source>
</evidence>
<dbReference type="Pfam" id="PF03471">
    <property type="entry name" value="CorC_HlyC"/>
    <property type="match status" value="1"/>
</dbReference>
<dbReference type="PROSITE" id="PS51371">
    <property type="entry name" value="CBS"/>
    <property type="match status" value="2"/>
</dbReference>
<dbReference type="InterPro" id="IPR002550">
    <property type="entry name" value="CNNM"/>
</dbReference>
<dbReference type="SUPFAM" id="SSF56176">
    <property type="entry name" value="FAD-binding/transporter-associated domain-like"/>
    <property type="match status" value="1"/>
</dbReference>
<gene>
    <name evidence="12" type="ORF">FL622_14775</name>
</gene>
<feature type="transmembrane region" description="Helical" evidence="9">
    <location>
        <begin position="60"/>
        <end position="86"/>
    </location>
</feature>
<dbReference type="PROSITE" id="PS51846">
    <property type="entry name" value="CNNM"/>
    <property type="match status" value="1"/>
</dbReference>
<dbReference type="PANTHER" id="PTHR22777">
    <property type="entry name" value="HEMOLYSIN-RELATED"/>
    <property type="match status" value="1"/>
</dbReference>
<dbReference type="SUPFAM" id="SSF54631">
    <property type="entry name" value="CBS-domain pair"/>
    <property type="match status" value="1"/>
</dbReference>
<keyword evidence="6 8" id="KW-0472">Membrane</keyword>
<feature type="transmembrane region" description="Helical" evidence="9">
    <location>
        <begin position="130"/>
        <end position="152"/>
    </location>
</feature>
<evidence type="ECO:0000256" key="2">
    <source>
        <dbReference type="ARBA" id="ARBA00022692"/>
    </source>
</evidence>
<evidence type="ECO:0000256" key="9">
    <source>
        <dbReference type="SAM" id="Phobius"/>
    </source>
</evidence>
<feature type="domain" description="CBS" evidence="10">
    <location>
        <begin position="206"/>
        <end position="265"/>
    </location>
</feature>
<dbReference type="PANTHER" id="PTHR22777:SF17">
    <property type="entry name" value="UPF0053 PROTEIN SLL0260"/>
    <property type="match status" value="1"/>
</dbReference>
<dbReference type="Proteomes" id="UP000317155">
    <property type="component" value="Unassembled WGS sequence"/>
</dbReference>
<name>A0A550J6V0_9BACT</name>
<dbReference type="Gene3D" id="3.10.580.10">
    <property type="entry name" value="CBS-domain"/>
    <property type="match status" value="1"/>
</dbReference>
<dbReference type="SMART" id="SM00116">
    <property type="entry name" value="CBS"/>
    <property type="match status" value="2"/>
</dbReference>
<dbReference type="GO" id="GO:0050660">
    <property type="term" value="F:flavin adenine dinucleotide binding"/>
    <property type="evidence" value="ECO:0007669"/>
    <property type="project" value="InterPro"/>
</dbReference>
<dbReference type="Pfam" id="PF01595">
    <property type="entry name" value="CNNM"/>
    <property type="match status" value="1"/>
</dbReference>
<dbReference type="InterPro" id="IPR044751">
    <property type="entry name" value="Ion_transp-like_CBS"/>
</dbReference>
<accession>A0A550J6V0</accession>
<dbReference type="AlphaFoldDB" id="A0A550J6V0"/>
<dbReference type="InterPro" id="IPR000644">
    <property type="entry name" value="CBS_dom"/>
</dbReference>
<sequence length="419" mass="47402">MEENSLRLCLLGVLFLLSGFFSGSETALMSLDRLRIKYLVEKKRRGARHLEVLLEQPDRLLSAILIGNNLVNIALSVLATGLFVHYYGERGELYTILFITPFLLLFSEISPKSYAAQNPERVSFLVLRPILFVIWLLTPVIWVITVLTRLLSRLFPGEAATRPIISEDEIRSLINVGEQTGVVASAQRRMLHGVFELSQTRVRDVMIPRTEVVGIDIGSSLEQAMTLIRESRHSRFPVYQGGMDSVVGIIHSKDVLLVMQHAGDFALERIMRPPYFVPDSKRIETLLQSFRRRHAHLAVVVDEYGGVEGIVTLEDIVEEIVGEIQDEYDDDDVLLRELEPGRYLIDGSTSLRAINRRFGLDFSEEHVNTLAGFMLRQLGTIPQEGDRCQANGAELTVRKVVDRRVEEIEMRLPPLVSPD</sequence>
<keyword evidence="13" id="KW-1185">Reference proteome</keyword>
<dbReference type="InterPro" id="IPR005170">
    <property type="entry name" value="Transptr-assoc_dom"/>
</dbReference>
<evidence type="ECO:0000256" key="8">
    <source>
        <dbReference type="PROSITE-ProRule" id="PRU01193"/>
    </source>
</evidence>
<feature type="domain" description="CBS" evidence="10">
    <location>
        <begin position="270"/>
        <end position="327"/>
    </location>
</feature>
<dbReference type="Gene3D" id="3.30.465.10">
    <property type="match status" value="1"/>
</dbReference>
<dbReference type="InterPro" id="IPR016169">
    <property type="entry name" value="FAD-bd_PCMH_sub2"/>
</dbReference>
<dbReference type="InterPro" id="IPR036318">
    <property type="entry name" value="FAD-bd_PCMH-like_sf"/>
</dbReference>
<evidence type="ECO:0000313" key="13">
    <source>
        <dbReference type="Proteomes" id="UP000317155"/>
    </source>
</evidence>
<protein>
    <submittedName>
        <fullName evidence="12">HlyC/CorC family transporter</fullName>
    </submittedName>
</protein>
<keyword evidence="4 8" id="KW-1133">Transmembrane helix</keyword>
<evidence type="ECO:0000256" key="1">
    <source>
        <dbReference type="ARBA" id="ARBA00004141"/>
    </source>
</evidence>
<proteinExistence type="predicted"/>
<dbReference type="RefSeq" id="WP_092054284.1">
    <property type="nucleotide sequence ID" value="NZ_FOJJ01000005.1"/>
</dbReference>
<dbReference type="GO" id="GO:0005886">
    <property type="term" value="C:plasma membrane"/>
    <property type="evidence" value="ECO:0007669"/>
    <property type="project" value="TreeGrafter"/>
</dbReference>
<keyword evidence="3" id="KW-0677">Repeat</keyword>
<evidence type="ECO:0000256" key="5">
    <source>
        <dbReference type="ARBA" id="ARBA00023122"/>
    </source>
</evidence>
<feature type="domain" description="CNNM transmembrane" evidence="11">
    <location>
        <begin position="1"/>
        <end position="187"/>
    </location>
</feature>
<evidence type="ECO:0000313" key="12">
    <source>
        <dbReference type="EMBL" id="TRO78945.1"/>
    </source>
</evidence>
<dbReference type="EMBL" id="VJVV01000013">
    <property type="protein sequence ID" value="TRO78945.1"/>
    <property type="molecule type" value="Genomic_DNA"/>
</dbReference>
<dbReference type="CDD" id="cd04590">
    <property type="entry name" value="CBS_pair_CorC_HlyC_assoc"/>
    <property type="match status" value="1"/>
</dbReference>
<evidence type="ECO:0000259" key="11">
    <source>
        <dbReference type="PROSITE" id="PS51846"/>
    </source>
</evidence>
<evidence type="ECO:0000256" key="6">
    <source>
        <dbReference type="ARBA" id="ARBA00023136"/>
    </source>
</evidence>
<dbReference type="FunFam" id="3.10.580.10:FF:000002">
    <property type="entry name" value="Magnesium/cobalt efflux protein CorC"/>
    <property type="match status" value="1"/>
</dbReference>
<dbReference type="OrthoDB" id="9798188at2"/>